<evidence type="ECO:0000313" key="2">
    <source>
        <dbReference type="Proteomes" id="UP000821865"/>
    </source>
</evidence>
<gene>
    <name evidence="1" type="ORF">HPB49_007158</name>
</gene>
<comment type="caution">
    <text evidence="1">The sequence shown here is derived from an EMBL/GenBank/DDBJ whole genome shotgun (WGS) entry which is preliminary data.</text>
</comment>
<dbReference type="Proteomes" id="UP000821865">
    <property type="component" value="Chromosome 8"/>
</dbReference>
<keyword evidence="2" id="KW-1185">Reference proteome</keyword>
<sequence>MNGQFGNKYTWSRLRHLIDPNETKSASRKNVQRIIDSFPGDDNTLIKELKNRYFNVDRDFSVSNTYTGQENEALDKDIKEAEVQAVLNSIKTTAAAGKAGVTNKMLRNLDDHSIIEITKFFNIHRIGSVDL</sequence>
<proteinExistence type="predicted"/>
<evidence type="ECO:0000313" key="1">
    <source>
        <dbReference type="EMBL" id="KAH7937004.1"/>
    </source>
</evidence>
<dbReference type="EMBL" id="CM023477">
    <property type="protein sequence ID" value="KAH7937004.1"/>
    <property type="molecule type" value="Genomic_DNA"/>
</dbReference>
<accession>A0ACB8C7Z4</accession>
<name>A0ACB8C7Z4_DERSI</name>
<organism evidence="1 2">
    <name type="scientific">Dermacentor silvarum</name>
    <name type="common">Tick</name>
    <dbReference type="NCBI Taxonomy" id="543639"/>
    <lineage>
        <taxon>Eukaryota</taxon>
        <taxon>Metazoa</taxon>
        <taxon>Ecdysozoa</taxon>
        <taxon>Arthropoda</taxon>
        <taxon>Chelicerata</taxon>
        <taxon>Arachnida</taxon>
        <taxon>Acari</taxon>
        <taxon>Parasitiformes</taxon>
        <taxon>Ixodida</taxon>
        <taxon>Ixodoidea</taxon>
        <taxon>Ixodidae</taxon>
        <taxon>Rhipicephalinae</taxon>
        <taxon>Dermacentor</taxon>
    </lineage>
</organism>
<reference evidence="1" key="1">
    <citation type="submission" date="2020-05" db="EMBL/GenBank/DDBJ databases">
        <title>Large-scale comparative analyses of tick genomes elucidate their genetic diversity and vector capacities.</title>
        <authorList>
            <person name="Jia N."/>
            <person name="Wang J."/>
            <person name="Shi W."/>
            <person name="Du L."/>
            <person name="Sun Y."/>
            <person name="Zhan W."/>
            <person name="Jiang J."/>
            <person name="Wang Q."/>
            <person name="Zhang B."/>
            <person name="Ji P."/>
            <person name="Sakyi L.B."/>
            <person name="Cui X."/>
            <person name="Yuan T."/>
            <person name="Jiang B."/>
            <person name="Yang W."/>
            <person name="Lam T.T.-Y."/>
            <person name="Chang Q."/>
            <person name="Ding S."/>
            <person name="Wang X."/>
            <person name="Zhu J."/>
            <person name="Ruan X."/>
            <person name="Zhao L."/>
            <person name="Wei J."/>
            <person name="Que T."/>
            <person name="Du C."/>
            <person name="Cheng J."/>
            <person name="Dai P."/>
            <person name="Han X."/>
            <person name="Huang E."/>
            <person name="Gao Y."/>
            <person name="Liu J."/>
            <person name="Shao H."/>
            <person name="Ye R."/>
            <person name="Li L."/>
            <person name="Wei W."/>
            <person name="Wang X."/>
            <person name="Wang C."/>
            <person name="Yang T."/>
            <person name="Huo Q."/>
            <person name="Li W."/>
            <person name="Guo W."/>
            <person name="Chen H."/>
            <person name="Zhou L."/>
            <person name="Ni X."/>
            <person name="Tian J."/>
            <person name="Zhou Y."/>
            <person name="Sheng Y."/>
            <person name="Liu T."/>
            <person name="Pan Y."/>
            <person name="Xia L."/>
            <person name="Li J."/>
            <person name="Zhao F."/>
            <person name="Cao W."/>
        </authorList>
    </citation>
    <scope>NUCLEOTIDE SEQUENCE</scope>
    <source>
        <strain evidence="1">Dsil-2018</strain>
    </source>
</reference>
<protein>
    <submittedName>
        <fullName evidence="1">Uncharacterized protein</fullName>
    </submittedName>
</protein>